<accession>A0A8J4LYY9</accession>
<protein>
    <recommendedName>
        <fullName evidence="4">Secreted protein</fullName>
    </recommendedName>
</protein>
<name>A0A8J4LYY9_9CHLO</name>
<reference evidence="2" key="1">
    <citation type="journal article" date="2021" name="Proc. Natl. Acad. Sci. U.S.A.">
        <title>Three genomes in the algal genus Volvox reveal the fate of a haploid sex-determining region after a transition to homothallism.</title>
        <authorList>
            <person name="Yamamoto K."/>
            <person name="Hamaji T."/>
            <person name="Kawai-Toyooka H."/>
            <person name="Matsuzaki R."/>
            <person name="Takahashi F."/>
            <person name="Nishimura Y."/>
            <person name="Kawachi M."/>
            <person name="Noguchi H."/>
            <person name="Minakuchi Y."/>
            <person name="Umen J.G."/>
            <person name="Toyoda A."/>
            <person name="Nozaki H."/>
        </authorList>
    </citation>
    <scope>NUCLEOTIDE SEQUENCE</scope>
    <source>
        <strain evidence="2">NIES-3785</strain>
    </source>
</reference>
<comment type="caution">
    <text evidence="2">The sequence shown here is derived from an EMBL/GenBank/DDBJ whole genome shotgun (WGS) entry which is preliminary data.</text>
</comment>
<feature type="chain" id="PRO_5035264189" description="Secreted protein" evidence="1">
    <location>
        <begin position="23"/>
        <end position="114"/>
    </location>
</feature>
<dbReference type="AlphaFoldDB" id="A0A8J4LYY9"/>
<proteinExistence type="predicted"/>
<organism evidence="2 3">
    <name type="scientific">Volvox reticuliferus</name>
    <dbReference type="NCBI Taxonomy" id="1737510"/>
    <lineage>
        <taxon>Eukaryota</taxon>
        <taxon>Viridiplantae</taxon>
        <taxon>Chlorophyta</taxon>
        <taxon>core chlorophytes</taxon>
        <taxon>Chlorophyceae</taxon>
        <taxon>CS clade</taxon>
        <taxon>Chlamydomonadales</taxon>
        <taxon>Volvocaceae</taxon>
        <taxon>Volvox</taxon>
    </lineage>
</organism>
<gene>
    <name evidence="2" type="ORF">Vretimale_19172</name>
</gene>
<dbReference type="EMBL" id="BNCQ01000081">
    <property type="protein sequence ID" value="GIM16552.1"/>
    <property type="molecule type" value="Genomic_DNA"/>
</dbReference>
<evidence type="ECO:0000313" key="3">
    <source>
        <dbReference type="Proteomes" id="UP000722791"/>
    </source>
</evidence>
<feature type="non-terminal residue" evidence="2">
    <location>
        <position position="1"/>
    </location>
</feature>
<evidence type="ECO:0000313" key="2">
    <source>
        <dbReference type="EMBL" id="GIM16552.1"/>
    </source>
</evidence>
<keyword evidence="1" id="KW-0732">Signal</keyword>
<evidence type="ECO:0008006" key="4">
    <source>
        <dbReference type="Google" id="ProtNLM"/>
    </source>
</evidence>
<dbReference type="Proteomes" id="UP000722791">
    <property type="component" value="Unassembled WGS sequence"/>
</dbReference>
<evidence type="ECO:0000256" key="1">
    <source>
        <dbReference type="SAM" id="SignalP"/>
    </source>
</evidence>
<feature type="signal peptide" evidence="1">
    <location>
        <begin position="1"/>
        <end position="22"/>
    </location>
</feature>
<sequence length="114" mass="12775">VAAALALEVAAMVAAAAVAAEAAATRHRDLMAFRFALCGRLKCLCCQRLHLRALRVKNRFAAFGQLQPYPEHVCVLNDGYGWRVYERISVIGYGWGKKIEKKKKGEKRRKEEKG</sequence>